<name>A0A5B6UHU2_9ROSI</name>
<evidence type="ECO:0000256" key="1">
    <source>
        <dbReference type="SAM" id="MobiDB-lite"/>
    </source>
</evidence>
<protein>
    <submittedName>
        <fullName evidence="2">Reverse transcriptase</fullName>
    </submittedName>
</protein>
<feature type="compositionally biased region" description="Low complexity" evidence="1">
    <location>
        <begin position="57"/>
        <end position="67"/>
    </location>
</feature>
<dbReference type="OrthoDB" id="1001751at2759"/>
<keyword evidence="2" id="KW-0548">Nucleotidyltransferase</keyword>
<dbReference type="Proteomes" id="UP000325315">
    <property type="component" value="Unassembled WGS sequence"/>
</dbReference>
<evidence type="ECO:0000313" key="3">
    <source>
        <dbReference type="Proteomes" id="UP000325315"/>
    </source>
</evidence>
<keyword evidence="2" id="KW-0695">RNA-directed DNA polymerase</keyword>
<organism evidence="2 3">
    <name type="scientific">Gossypium australe</name>
    <dbReference type="NCBI Taxonomy" id="47621"/>
    <lineage>
        <taxon>Eukaryota</taxon>
        <taxon>Viridiplantae</taxon>
        <taxon>Streptophyta</taxon>
        <taxon>Embryophyta</taxon>
        <taxon>Tracheophyta</taxon>
        <taxon>Spermatophyta</taxon>
        <taxon>Magnoliopsida</taxon>
        <taxon>eudicotyledons</taxon>
        <taxon>Gunneridae</taxon>
        <taxon>Pentapetalae</taxon>
        <taxon>rosids</taxon>
        <taxon>malvids</taxon>
        <taxon>Malvales</taxon>
        <taxon>Malvaceae</taxon>
        <taxon>Malvoideae</taxon>
        <taxon>Gossypium</taxon>
    </lineage>
</organism>
<gene>
    <name evidence="2" type="ORF">EPI10_018775</name>
</gene>
<comment type="caution">
    <text evidence="2">The sequence shown here is derived from an EMBL/GenBank/DDBJ whole genome shotgun (WGS) entry which is preliminary data.</text>
</comment>
<keyword evidence="3" id="KW-1185">Reference proteome</keyword>
<dbReference type="GO" id="GO:0003964">
    <property type="term" value="F:RNA-directed DNA polymerase activity"/>
    <property type="evidence" value="ECO:0007669"/>
    <property type="project" value="UniProtKB-KW"/>
</dbReference>
<dbReference type="EMBL" id="SMMG02000012">
    <property type="protein sequence ID" value="KAA3455782.1"/>
    <property type="molecule type" value="Genomic_DNA"/>
</dbReference>
<accession>A0A5B6UHU2</accession>
<proteinExistence type="predicted"/>
<sequence length="139" mass="15669">MSKEVAEYVKPTETRGRTRIASRLKDMLSTLEDRVVTLEEFMGMPKRGSMKLKEDSSIGSNPRRSSSMTMNDTLEAMMMSLKEEIADLKGDLIIYEGSLAGAPKSSVDAPKPKEFKGTRLQESWTISYREWRNTSVPKA</sequence>
<dbReference type="AlphaFoldDB" id="A0A5B6UHU2"/>
<keyword evidence="2" id="KW-0808">Transferase</keyword>
<evidence type="ECO:0000313" key="2">
    <source>
        <dbReference type="EMBL" id="KAA3455782.1"/>
    </source>
</evidence>
<reference evidence="3" key="1">
    <citation type="journal article" date="2019" name="Plant Biotechnol. J.">
        <title>Genome sequencing of the Australian wild diploid species Gossypium australe highlights disease resistance and delayed gland morphogenesis.</title>
        <authorList>
            <person name="Cai Y."/>
            <person name="Cai X."/>
            <person name="Wang Q."/>
            <person name="Wang P."/>
            <person name="Zhang Y."/>
            <person name="Cai C."/>
            <person name="Xu Y."/>
            <person name="Wang K."/>
            <person name="Zhou Z."/>
            <person name="Wang C."/>
            <person name="Geng S."/>
            <person name="Li B."/>
            <person name="Dong Q."/>
            <person name="Hou Y."/>
            <person name="Wang H."/>
            <person name="Ai P."/>
            <person name="Liu Z."/>
            <person name="Yi F."/>
            <person name="Sun M."/>
            <person name="An G."/>
            <person name="Cheng J."/>
            <person name="Zhang Y."/>
            <person name="Shi Q."/>
            <person name="Xie Y."/>
            <person name="Shi X."/>
            <person name="Chang Y."/>
            <person name="Huang F."/>
            <person name="Chen Y."/>
            <person name="Hong S."/>
            <person name="Mi L."/>
            <person name="Sun Q."/>
            <person name="Zhang L."/>
            <person name="Zhou B."/>
            <person name="Peng R."/>
            <person name="Zhang X."/>
            <person name="Liu F."/>
        </authorList>
    </citation>
    <scope>NUCLEOTIDE SEQUENCE [LARGE SCALE GENOMIC DNA]</scope>
    <source>
        <strain evidence="3">cv. PA1801</strain>
    </source>
</reference>
<feature type="region of interest" description="Disordered" evidence="1">
    <location>
        <begin position="47"/>
        <end position="70"/>
    </location>
</feature>